<keyword evidence="2" id="KW-1185">Reference proteome</keyword>
<dbReference type="Proteomes" id="UP000886595">
    <property type="component" value="Unassembled WGS sequence"/>
</dbReference>
<gene>
    <name evidence="1" type="ORF">Bca52824_024752</name>
</gene>
<sequence>MTEVEIPVKFTERSAAEIGGKFSVSEARRRFEASTTCVILGSLSIRLLDLVFADAWPPVLLSGHVGCSLEGLM</sequence>
<evidence type="ECO:0000313" key="2">
    <source>
        <dbReference type="Proteomes" id="UP000886595"/>
    </source>
</evidence>
<name>A0A8X8AUZ8_BRACI</name>
<protein>
    <submittedName>
        <fullName evidence="1">Uncharacterized protein</fullName>
    </submittedName>
</protein>
<organism evidence="1 2">
    <name type="scientific">Brassica carinata</name>
    <name type="common">Ethiopian mustard</name>
    <name type="synonym">Abyssinian cabbage</name>
    <dbReference type="NCBI Taxonomy" id="52824"/>
    <lineage>
        <taxon>Eukaryota</taxon>
        <taxon>Viridiplantae</taxon>
        <taxon>Streptophyta</taxon>
        <taxon>Embryophyta</taxon>
        <taxon>Tracheophyta</taxon>
        <taxon>Spermatophyta</taxon>
        <taxon>Magnoliopsida</taxon>
        <taxon>eudicotyledons</taxon>
        <taxon>Gunneridae</taxon>
        <taxon>Pentapetalae</taxon>
        <taxon>rosids</taxon>
        <taxon>malvids</taxon>
        <taxon>Brassicales</taxon>
        <taxon>Brassicaceae</taxon>
        <taxon>Brassiceae</taxon>
        <taxon>Brassica</taxon>
    </lineage>
</organism>
<dbReference type="EMBL" id="JAAMPC010000005">
    <property type="protein sequence ID" value="KAG2313195.1"/>
    <property type="molecule type" value="Genomic_DNA"/>
</dbReference>
<evidence type="ECO:0000313" key="1">
    <source>
        <dbReference type="EMBL" id="KAG2313195.1"/>
    </source>
</evidence>
<accession>A0A8X8AUZ8</accession>
<comment type="caution">
    <text evidence="1">The sequence shown here is derived from an EMBL/GenBank/DDBJ whole genome shotgun (WGS) entry which is preliminary data.</text>
</comment>
<proteinExistence type="predicted"/>
<dbReference type="AlphaFoldDB" id="A0A8X8AUZ8"/>
<reference evidence="1 2" key="1">
    <citation type="submission" date="2020-02" db="EMBL/GenBank/DDBJ databases">
        <authorList>
            <person name="Ma Q."/>
            <person name="Huang Y."/>
            <person name="Song X."/>
            <person name="Pei D."/>
        </authorList>
    </citation>
    <scope>NUCLEOTIDE SEQUENCE [LARGE SCALE GENOMIC DNA]</scope>
    <source>
        <strain evidence="1">Sxm20200214</strain>
        <tissue evidence="1">Leaf</tissue>
    </source>
</reference>